<dbReference type="STRING" id="1262585.BJI46_02885"/>
<dbReference type="Pfam" id="PF07715">
    <property type="entry name" value="Plug"/>
    <property type="match status" value="1"/>
</dbReference>
<sequence length="671" mass="75135">MNFYLKIQPLNAALCSLLWLQVSHAAESTQDTAIQLAPLVITAQTDHVVNGLMIVADPKQPIQPIPAADGAAYLKSMMGFNAVASSGINSDVTFRGMFGSRIKMLTDGTENLGACPSRMDNPASYISPESYDQITVIKGPQTVQYATPGSAATVMFERIAPKFEQGKMYQGQASIVMGSYGRLDQNIETALGNAEFYTRLNANRSRASDYEDGQDQRVHSSWLRWNTDLAFGWTPDADTWFELKAGVADGEAAYAGRSMDGTQFKRQSLGLHLEKSNLTSHIKKLQAQVDYNDNDHVMDNYQLRAAPIVTMMGMAIPNEMSMRVTRQTLNSRLVMTSEWNKWQVLTGIDSQHNRHGGDMKSSAMSTMNRDYTEDAKFQSYGAFTEFSHTFNPDNKLVSGIRLDHVKVDDLQTRQSRSENLPSAFIRLENQTEDRQIKNYIGLGYVERMPDYWELMRTSNRATTFNLLKPEQTLQLDLGHEIKSGPWNSWVSAYTGWINNYILIDYQSTSQKFSRNIDALIAGAEAGVGYQLNEQIHADMSAMYAWGDNRSDHTALPQIAPLEGRFNLRYQRDDFSLGLLWRMVAQQNRVSLNQGNIVGYDLNKSAGFSIISLNAAYSINAHVDVSMGIDNLFDKTYTEHLNKLGDAGAGMIATAQFNQPGRNVWARINMKF</sequence>
<evidence type="ECO:0000313" key="13">
    <source>
        <dbReference type="EMBL" id="OEY95878.1"/>
    </source>
</evidence>
<evidence type="ECO:0000256" key="2">
    <source>
        <dbReference type="ARBA" id="ARBA00022448"/>
    </source>
</evidence>
<keyword evidence="2 8" id="KW-0813">Transport</keyword>
<gene>
    <name evidence="13" type="ORF">BJI46_02885</name>
</gene>
<evidence type="ECO:0000256" key="3">
    <source>
        <dbReference type="ARBA" id="ARBA00022452"/>
    </source>
</evidence>
<keyword evidence="14" id="KW-1185">Reference proteome</keyword>
<dbReference type="InterPro" id="IPR036942">
    <property type="entry name" value="Beta-barrel_TonB_sf"/>
</dbReference>
<dbReference type="NCBIfam" id="TIGR01778">
    <property type="entry name" value="TonB-copper"/>
    <property type="match status" value="1"/>
</dbReference>
<evidence type="ECO:0000259" key="11">
    <source>
        <dbReference type="Pfam" id="PF00593"/>
    </source>
</evidence>
<keyword evidence="4 8" id="KW-0812">Transmembrane</keyword>
<evidence type="ECO:0000256" key="10">
    <source>
        <dbReference type="SAM" id="SignalP"/>
    </source>
</evidence>
<evidence type="ECO:0000256" key="5">
    <source>
        <dbReference type="ARBA" id="ARBA00023077"/>
    </source>
</evidence>
<keyword evidence="3 8" id="KW-1134">Transmembrane beta strand</keyword>
<comment type="caution">
    <text evidence="13">The sequence shown here is derived from an EMBL/GenBank/DDBJ whole genome shotgun (WGS) entry which is preliminary data.</text>
</comment>
<dbReference type="PANTHER" id="PTHR30069">
    <property type="entry name" value="TONB-DEPENDENT OUTER MEMBRANE RECEPTOR"/>
    <property type="match status" value="1"/>
</dbReference>
<dbReference type="Gene3D" id="2.40.170.20">
    <property type="entry name" value="TonB-dependent receptor, beta-barrel domain"/>
    <property type="match status" value="1"/>
</dbReference>
<feature type="signal peptide" evidence="10">
    <location>
        <begin position="1"/>
        <end position="25"/>
    </location>
</feature>
<evidence type="ECO:0000256" key="1">
    <source>
        <dbReference type="ARBA" id="ARBA00004571"/>
    </source>
</evidence>
<feature type="chain" id="PRO_5043144607" evidence="10">
    <location>
        <begin position="26"/>
        <end position="671"/>
    </location>
</feature>
<dbReference type="AlphaFoldDB" id="A0A1E7R972"/>
<dbReference type="RefSeq" id="WP_070069913.1">
    <property type="nucleotide sequence ID" value="NZ_MKKK01000023.1"/>
</dbReference>
<keyword evidence="10" id="KW-0732">Signal</keyword>
<name>A0A1E7R972_9GAMM</name>
<evidence type="ECO:0000256" key="7">
    <source>
        <dbReference type="ARBA" id="ARBA00023237"/>
    </source>
</evidence>
<dbReference type="InterPro" id="IPR000531">
    <property type="entry name" value="Beta-barrel_TonB"/>
</dbReference>
<dbReference type="InterPro" id="IPR037066">
    <property type="entry name" value="Plug_dom_sf"/>
</dbReference>
<comment type="subcellular location">
    <subcellularLocation>
        <location evidence="1 8">Cell outer membrane</location>
        <topology evidence="1 8">Multi-pass membrane protein</topology>
    </subcellularLocation>
</comment>
<feature type="domain" description="TonB-dependent receptor plug" evidence="12">
    <location>
        <begin position="62"/>
        <end position="147"/>
    </location>
</feature>
<dbReference type="PROSITE" id="PS52016">
    <property type="entry name" value="TONB_DEPENDENT_REC_3"/>
    <property type="match status" value="1"/>
</dbReference>
<evidence type="ECO:0000259" key="12">
    <source>
        <dbReference type="Pfam" id="PF07715"/>
    </source>
</evidence>
<dbReference type="CDD" id="cd01347">
    <property type="entry name" value="ligand_gated_channel"/>
    <property type="match status" value="1"/>
</dbReference>
<accession>A0A1E7R972</accession>
<evidence type="ECO:0000313" key="14">
    <source>
        <dbReference type="Proteomes" id="UP000185895"/>
    </source>
</evidence>
<dbReference type="InterPro" id="IPR039426">
    <property type="entry name" value="TonB-dep_rcpt-like"/>
</dbReference>
<dbReference type="Pfam" id="PF00593">
    <property type="entry name" value="TonB_dep_Rec_b-barrel"/>
    <property type="match status" value="1"/>
</dbReference>
<keyword evidence="13" id="KW-0675">Receptor</keyword>
<organism evidence="13 14">
    <name type="scientific">Acinetobacter qingfengensis</name>
    <dbReference type="NCBI Taxonomy" id="1262585"/>
    <lineage>
        <taxon>Bacteria</taxon>
        <taxon>Pseudomonadati</taxon>
        <taxon>Pseudomonadota</taxon>
        <taxon>Gammaproteobacteria</taxon>
        <taxon>Moraxellales</taxon>
        <taxon>Moraxellaceae</taxon>
        <taxon>Acinetobacter</taxon>
    </lineage>
</organism>
<evidence type="ECO:0000256" key="4">
    <source>
        <dbReference type="ARBA" id="ARBA00022692"/>
    </source>
</evidence>
<dbReference type="SUPFAM" id="SSF56935">
    <property type="entry name" value="Porins"/>
    <property type="match status" value="1"/>
</dbReference>
<evidence type="ECO:0000256" key="9">
    <source>
        <dbReference type="RuleBase" id="RU003357"/>
    </source>
</evidence>
<dbReference type="GO" id="GO:0009279">
    <property type="term" value="C:cell outer membrane"/>
    <property type="evidence" value="ECO:0007669"/>
    <property type="project" value="UniProtKB-SubCell"/>
</dbReference>
<dbReference type="EMBL" id="MKKK01000023">
    <property type="protein sequence ID" value="OEY95878.1"/>
    <property type="molecule type" value="Genomic_DNA"/>
</dbReference>
<dbReference type="GO" id="GO:0015344">
    <property type="term" value="F:siderophore uptake transmembrane transporter activity"/>
    <property type="evidence" value="ECO:0007669"/>
    <property type="project" value="TreeGrafter"/>
</dbReference>
<dbReference type="PANTHER" id="PTHR30069:SF49">
    <property type="entry name" value="OUTER MEMBRANE PROTEIN C"/>
    <property type="match status" value="1"/>
</dbReference>
<comment type="similarity">
    <text evidence="8 9">Belongs to the TonB-dependent receptor family.</text>
</comment>
<evidence type="ECO:0000256" key="8">
    <source>
        <dbReference type="PROSITE-ProRule" id="PRU01360"/>
    </source>
</evidence>
<evidence type="ECO:0000256" key="6">
    <source>
        <dbReference type="ARBA" id="ARBA00023136"/>
    </source>
</evidence>
<dbReference type="InterPro" id="IPR010100">
    <property type="entry name" value="TonB-dep_Cu_rcpt"/>
</dbReference>
<keyword evidence="7 8" id="KW-0998">Cell outer membrane</keyword>
<dbReference type="Proteomes" id="UP000185895">
    <property type="component" value="Unassembled WGS sequence"/>
</dbReference>
<dbReference type="GO" id="GO:0044718">
    <property type="term" value="P:siderophore transmembrane transport"/>
    <property type="evidence" value="ECO:0007669"/>
    <property type="project" value="TreeGrafter"/>
</dbReference>
<protein>
    <submittedName>
        <fullName evidence="13">TonB-dependent copper receptor</fullName>
    </submittedName>
</protein>
<keyword evidence="6 8" id="KW-0472">Membrane</keyword>
<proteinExistence type="inferred from homology"/>
<keyword evidence="5 9" id="KW-0798">TonB box</keyword>
<dbReference type="Gene3D" id="2.170.130.10">
    <property type="entry name" value="TonB-dependent receptor, plug domain"/>
    <property type="match status" value="1"/>
</dbReference>
<dbReference type="OrthoDB" id="5332150at2"/>
<reference evidence="13 14" key="1">
    <citation type="submission" date="2016-09" db="EMBL/GenBank/DDBJ databases">
        <authorList>
            <person name="Capua I."/>
            <person name="De Benedictis P."/>
            <person name="Joannis T."/>
            <person name="Lombin L.H."/>
            <person name="Cattoli G."/>
        </authorList>
    </citation>
    <scope>NUCLEOTIDE SEQUENCE [LARGE SCALE GENOMIC DNA]</scope>
    <source>
        <strain evidence="13 14">ANC 4671</strain>
    </source>
</reference>
<dbReference type="InterPro" id="IPR012910">
    <property type="entry name" value="Plug_dom"/>
</dbReference>
<feature type="domain" description="TonB-dependent receptor-like beta-barrel" evidence="11">
    <location>
        <begin position="206"/>
        <end position="631"/>
    </location>
</feature>